<organism evidence="1 2">
    <name type="scientific">Thermocatellispora tengchongensis</name>
    <dbReference type="NCBI Taxonomy" id="1073253"/>
    <lineage>
        <taxon>Bacteria</taxon>
        <taxon>Bacillati</taxon>
        <taxon>Actinomycetota</taxon>
        <taxon>Actinomycetes</taxon>
        <taxon>Streptosporangiales</taxon>
        <taxon>Streptosporangiaceae</taxon>
        <taxon>Thermocatellispora</taxon>
    </lineage>
</organism>
<sequence length="313" mass="33669">MSTLQEVFAKIERVADGNVDLDEWERTVYEYSHLISMKPVGSLMNDLTADVIAVGRLLHRGHRPGVQAGLFRISAGLSGLLATELGDVGDRRTARIAWRSARRAADASGDRDLSVWVRAKEADDARWAGSPVPVVSRLVDEAAEMASGSPSYGLFRAQTVQAWLAARRGDHAGARSVLRDFVWTFEHLPDGSTSPDAAFGLVASGSGEAFLRWHEAYVRTLIDDDQASRATEQALALYPATLSGPVALLNLMQAMRLVREREVGEGLSHALAALESGSMSAARRHLAGQILVGLPGDAHALPAAQELRAMVSV</sequence>
<evidence type="ECO:0000313" key="1">
    <source>
        <dbReference type="EMBL" id="MBB5139573.1"/>
    </source>
</evidence>
<keyword evidence="2" id="KW-1185">Reference proteome</keyword>
<dbReference type="RefSeq" id="WP_312927195.1">
    <property type="nucleotide sequence ID" value="NZ_BAABIX010000032.1"/>
</dbReference>
<gene>
    <name evidence="1" type="ORF">HNP84_009336</name>
</gene>
<protein>
    <recommendedName>
        <fullName evidence="3">XRE family transcriptional regulator</fullName>
    </recommendedName>
</protein>
<comment type="caution">
    <text evidence="1">The sequence shown here is derived from an EMBL/GenBank/DDBJ whole genome shotgun (WGS) entry which is preliminary data.</text>
</comment>
<evidence type="ECO:0000313" key="2">
    <source>
        <dbReference type="Proteomes" id="UP000578449"/>
    </source>
</evidence>
<name>A0A840PNF9_9ACTN</name>
<evidence type="ECO:0008006" key="3">
    <source>
        <dbReference type="Google" id="ProtNLM"/>
    </source>
</evidence>
<proteinExistence type="predicted"/>
<dbReference type="EMBL" id="JACHGN010000030">
    <property type="protein sequence ID" value="MBB5139573.1"/>
    <property type="molecule type" value="Genomic_DNA"/>
</dbReference>
<dbReference type="Proteomes" id="UP000578449">
    <property type="component" value="Unassembled WGS sequence"/>
</dbReference>
<accession>A0A840PNF9</accession>
<reference evidence="1 2" key="1">
    <citation type="submission" date="2020-08" db="EMBL/GenBank/DDBJ databases">
        <title>Genomic Encyclopedia of Type Strains, Phase IV (KMG-IV): sequencing the most valuable type-strain genomes for metagenomic binning, comparative biology and taxonomic classification.</title>
        <authorList>
            <person name="Goeker M."/>
        </authorList>
    </citation>
    <scope>NUCLEOTIDE SEQUENCE [LARGE SCALE GENOMIC DNA]</scope>
    <source>
        <strain evidence="1 2">DSM 45615</strain>
    </source>
</reference>
<dbReference type="AlphaFoldDB" id="A0A840PNF9"/>